<accession>A0A1T5L893</accession>
<dbReference type="STRING" id="526729.SAMN04324258_3114"/>
<name>A0A1T5L893_9MICO</name>
<proteinExistence type="predicted"/>
<evidence type="ECO:0000313" key="2">
    <source>
        <dbReference type="Proteomes" id="UP000189777"/>
    </source>
</evidence>
<dbReference type="Proteomes" id="UP000189777">
    <property type="component" value="Unassembled WGS sequence"/>
</dbReference>
<sequence>MRCAICGQMRVYSARWPIGHVCATCYHRGRSTPRPCASCSKIRVLVGHPDAPANDELLVPTICGPCSGSYRYSYVCLRCGGGEEPYKNLLCVRCALGDQLRTAFGDAPPGSPIETLTTALRGSRRPRSVMKWLTNPRGGARVLGELLDRGTPISHEALDTYDEREVWSLRRTLVELEILPEREDPLARLDVIVEKITADLAPSPRSIVRAYASWWYLRRARRRYEESGRFTYPQFRSAWQRIAAVRALLKWLESNAVPLGALDQPTLDAWLEQATHTQRAATGDFLRWAVRRSLVERLTVTYPERTEPTILLSEERRWAELRRCLTDTSIPDDVRAAGALLLLYGIPLQRIIELTRDHLVIEAGSDIVTAFRTTTGAPAVTVPPRLGRILTRLPAPIPSGGAPLIDARANAPSWLFPGRGTAGHVTFTGLQARLRTHSLSVRQSRNAALIGLAADLPASVICDLFGLSVAAAVNWTRRAARDWTGYMHLVDERVRPSVSTVRRPNGR</sequence>
<protein>
    <recommendedName>
        <fullName evidence="3">Site-specific recombinase XerD</fullName>
    </recommendedName>
</protein>
<evidence type="ECO:0008006" key="3">
    <source>
        <dbReference type="Google" id="ProtNLM"/>
    </source>
</evidence>
<reference evidence="1 2" key="1">
    <citation type="submission" date="2017-02" db="EMBL/GenBank/DDBJ databases">
        <authorList>
            <person name="Peterson S.W."/>
        </authorList>
    </citation>
    <scope>NUCLEOTIDE SEQUENCE [LARGE SCALE GENOMIC DNA]</scope>
    <source>
        <strain evidence="1 2">DSM 21481</strain>
    </source>
</reference>
<dbReference type="AlphaFoldDB" id="A0A1T5L893"/>
<organism evidence="1 2">
    <name type="scientific">Krasilnikoviella flava</name>
    <dbReference type="NCBI Taxonomy" id="526729"/>
    <lineage>
        <taxon>Bacteria</taxon>
        <taxon>Bacillati</taxon>
        <taxon>Actinomycetota</taxon>
        <taxon>Actinomycetes</taxon>
        <taxon>Micrococcales</taxon>
        <taxon>Promicromonosporaceae</taxon>
        <taxon>Krasilnikoviella</taxon>
    </lineage>
</organism>
<evidence type="ECO:0000313" key="1">
    <source>
        <dbReference type="EMBL" id="SKC72163.1"/>
    </source>
</evidence>
<dbReference type="EMBL" id="FUZQ01000005">
    <property type="protein sequence ID" value="SKC72163.1"/>
    <property type="molecule type" value="Genomic_DNA"/>
</dbReference>
<gene>
    <name evidence="1" type="ORF">SAMN04324258_3114</name>
</gene>
<keyword evidence="2" id="KW-1185">Reference proteome</keyword>